<dbReference type="PANTHER" id="PTHR43537:SF5">
    <property type="entry name" value="UXU OPERON TRANSCRIPTIONAL REGULATOR"/>
    <property type="match status" value="1"/>
</dbReference>
<accession>A0ABU0FA50</accession>
<evidence type="ECO:0000259" key="4">
    <source>
        <dbReference type="PROSITE" id="PS50949"/>
    </source>
</evidence>
<dbReference type="SUPFAM" id="SSF46785">
    <property type="entry name" value="Winged helix' DNA-binding domain"/>
    <property type="match status" value="1"/>
</dbReference>
<dbReference type="EMBL" id="JAUSVK010000001">
    <property type="protein sequence ID" value="MDQ0391495.1"/>
    <property type="molecule type" value="Genomic_DNA"/>
</dbReference>
<dbReference type="SUPFAM" id="SSF48008">
    <property type="entry name" value="GntR ligand-binding domain-like"/>
    <property type="match status" value="1"/>
</dbReference>
<dbReference type="SMART" id="SM00895">
    <property type="entry name" value="FCD"/>
    <property type="match status" value="1"/>
</dbReference>
<dbReference type="CDD" id="cd07377">
    <property type="entry name" value="WHTH_GntR"/>
    <property type="match status" value="1"/>
</dbReference>
<feature type="domain" description="HTH gntR-type" evidence="4">
    <location>
        <begin position="15"/>
        <end position="83"/>
    </location>
</feature>
<dbReference type="Pfam" id="PF00392">
    <property type="entry name" value="GntR"/>
    <property type="match status" value="1"/>
</dbReference>
<dbReference type="InterPro" id="IPR000524">
    <property type="entry name" value="Tscrpt_reg_HTH_GntR"/>
</dbReference>
<dbReference type="InterPro" id="IPR008920">
    <property type="entry name" value="TF_FadR/GntR_C"/>
</dbReference>
<proteinExistence type="predicted"/>
<comment type="caution">
    <text evidence="5">The sequence shown here is derived from an EMBL/GenBank/DDBJ whole genome shotgun (WGS) entry which is preliminary data.</text>
</comment>
<keyword evidence="1" id="KW-0805">Transcription regulation</keyword>
<dbReference type="InterPro" id="IPR036390">
    <property type="entry name" value="WH_DNA-bd_sf"/>
</dbReference>
<organism evidence="5 6">
    <name type="scientific">Labrys monachus</name>
    <dbReference type="NCBI Taxonomy" id="217067"/>
    <lineage>
        <taxon>Bacteria</taxon>
        <taxon>Pseudomonadati</taxon>
        <taxon>Pseudomonadota</taxon>
        <taxon>Alphaproteobacteria</taxon>
        <taxon>Hyphomicrobiales</taxon>
        <taxon>Xanthobacteraceae</taxon>
        <taxon>Labrys</taxon>
    </lineage>
</organism>
<keyword evidence="5" id="KW-0670">Pyruvate</keyword>
<evidence type="ECO:0000256" key="3">
    <source>
        <dbReference type="ARBA" id="ARBA00023163"/>
    </source>
</evidence>
<evidence type="ECO:0000256" key="2">
    <source>
        <dbReference type="ARBA" id="ARBA00023125"/>
    </source>
</evidence>
<evidence type="ECO:0000313" key="5">
    <source>
        <dbReference type="EMBL" id="MDQ0391495.1"/>
    </source>
</evidence>
<dbReference type="PANTHER" id="PTHR43537">
    <property type="entry name" value="TRANSCRIPTIONAL REGULATOR, GNTR FAMILY"/>
    <property type="match status" value="1"/>
</dbReference>
<keyword evidence="2" id="KW-0238">DNA-binding</keyword>
<name>A0ABU0FA50_9HYPH</name>
<dbReference type="Gene3D" id="1.10.10.10">
    <property type="entry name" value="Winged helix-like DNA-binding domain superfamily/Winged helix DNA-binding domain"/>
    <property type="match status" value="1"/>
</dbReference>
<protein>
    <submittedName>
        <fullName evidence="5">GntR family transcriptional repressor for pyruvate dehydrogenase complex</fullName>
    </submittedName>
</protein>
<keyword evidence="3" id="KW-0804">Transcription</keyword>
<dbReference type="InterPro" id="IPR036388">
    <property type="entry name" value="WH-like_DNA-bd_sf"/>
</dbReference>
<dbReference type="RefSeq" id="WP_307423907.1">
    <property type="nucleotide sequence ID" value="NZ_JAUSVK010000001.1"/>
</dbReference>
<sequence>MSRMSIPPLSLPPAVSRTAQVAEWFAREIRAGRLRSGEKLPTEQELIARFQVSRTVIREAMASLRSEGLVVSRQGSGVFVADHGTSRAFRIVSEEMRSLVEVLNVLQLRLAVETEAAGLAAEKRTAEDLAQMRHWLDAIDASIAAGESAVEADFAFHRAISSATRNPYFERFMHFLGPVIIPRQSVRPEAETPGQRRHYLEQVQVEHRRLYDAIESGDPAASRLRLREHLEAGQERYRKMVGRHQE</sequence>
<dbReference type="Gene3D" id="1.20.120.530">
    <property type="entry name" value="GntR ligand-binding domain-like"/>
    <property type="match status" value="1"/>
</dbReference>
<dbReference type="PRINTS" id="PR00035">
    <property type="entry name" value="HTHGNTR"/>
</dbReference>
<evidence type="ECO:0000256" key="1">
    <source>
        <dbReference type="ARBA" id="ARBA00023015"/>
    </source>
</evidence>
<evidence type="ECO:0000313" key="6">
    <source>
        <dbReference type="Proteomes" id="UP001237448"/>
    </source>
</evidence>
<gene>
    <name evidence="5" type="ORF">J3R73_001287</name>
</gene>
<dbReference type="PROSITE" id="PS50949">
    <property type="entry name" value="HTH_GNTR"/>
    <property type="match status" value="1"/>
</dbReference>
<dbReference type="Proteomes" id="UP001237448">
    <property type="component" value="Unassembled WGS sequence"/>
</dbReference>
<dbReference type="InterPro" id="IPR011711">
    <property type="entry name" value="GntR_C"/>
</dbReference>
<reference evidence="5 6" key="1">
    <citation type="submission" date="2023-07" db="EMBL/GenBank/DDBJ databases">
        <title>Genomic Encyclopedia of Type Strains, Phase IV (KMG-IV): sequencing the most valuable type-strain genomes for metagenomic binning, comparative biology and taxonomic classification.</title>
        <authorList>
            <person name="Goeker M."/>
        </authorList>
    </citation>
    <scope>NUCLEOTIDE SEQUENCE [LARGE SCALE GENOMIC DNA]</scope>
    <source>
        <strain evidence="5 6">DSM 5896</strain>
    </source>
</reference>
<dbReference type="Pfam" id="PF07729">
    <property type="entry name" value="FCD"/>
    <property type="match status" value="1"/>
</dbReference>
<keyword evidence="6" id="KW-1185">Reference proteome</keyword>
<dbReference type="SMART" id="SM00345">
    <property type="entry name" value="HTH_GNTR"/>
    <property type="match status" value="1"/>
</dbReference>